<protein>
    <submittedName>
        <fullName evidence="1">Uncharacterized protein</fullName>
    </submittedName>
</protein>
<sequence length="190" mass="21286">MKIANYILGAFRQIGYIRMKIDGGATKNRSSCQIKGEKFAASIDIDKDFLGSWKSISMGDDDGMDFDSGPTTKGKQKAFKIWFRRNEQANGLLHLFHLLLNTDVLFPYTRDKMCMHLEETYDIVDTKDDIKLLRSQVEDDLEKGVVGAVPVPSDDVGKEEVIAAALVANVEEMIKADRKSTSLKQLQGHI</sequence>
<reference evidence="1 2" key="2">
    <citation type="journal article" date="2022" name="Mol. Ecol. Resour.">
        <title>The genomes of chicory, endive, great burdock and yacon provide insights into Asteraceae paleo-polyploidization history and plant inulin production.</title>
        <authorList>
            <person name="Fan W."/>
            <person name="Wang S."/>
            <person name="Wang H."/>
            <person name="Wang A."/>
            <person name="Jiang F."/>
            <person name="Liu H."/>
            <person name="Zhao H."/>
            <person name="Xu D."/>
            <person name="Zhang Y."/>
        </authorList>
    </citation>
    <scope>NUCLEOTIDE SEQUENCE [LARGE SCALE GENOMIC DNA]</scope>
    <source>
        <strain evidence="2">cv. Yunnan</strain>
        <tissue evidence="1">Leaves</tissue>
    </source>
</reference>
<reference evidence="2" key="1">
    <citation type="journal article" date="2022" name="Mol. Ecol. Resour.">
        <title>The genomes of chicory, endive, great burdock and yacon provide insights into Asteraceae palaeo-polyploidization history and plant inulin production.</title>
        <authorList>
            <person name="Fan W."/>
            <person name="Wang S."/>
            <person name="Wang H."/>
            <person name="Wang A."/>
            <person name="Jiang F."/>
            <person name="Liu H."/>
            <person name="Zhao H."/>
            <person name="Xu D."/>
            <person name="Zhang Y."/>
        </authorList>
    </citation>
    <scope>NUCLEOTIDE SEQUENCE [LARGE SCALE GENOMIC DNA]</scope>
    <source>
        <strain evidence="2">cv. Yunnan</strain>
    </source>
</reference>
<organism evidence="1 2">
    <name type="scientific">Smallanthus sonchifolius</name>
    <dbReference type="NCBI Taxonomy" id="185202"/>
    <lineage>
        <taxon>Eukaryota</taxon>
        <taxon>Viridiplantae</taxon>
        <taxon>Streptophyta</taxon>
        <taxon>Embryophyta</taxon>
        <taxon>Tracheophyta</taxon>
        <taxon>Spermatophyta</taxon>
        <taxon>Magnoliopsida</taxon>
        <taxon>eudicotyledons</taxon>
        <taxon>Gunneridae</taxon>
        <taxon>Pentapetalae</taxon>
        <taxon>asterids</taxon>
        <taxon>campanulids</taxon>
        <taxon>Asterales</taxon>
        <taxon>Asteraceae</taxon>
        <taxon>Asteroideae</taxon>
        <taxon>Heliantheae alliance</taxon>
        <taxon>Millerieae</taxon>
        <taxon>Smallanthus</taxon>
    </lineage>
</organism>
<evidence type="ECO:0000313" key="1">
    <source>
        <dbReference type="EMBL" id="KAI3744339.1"/>
    </source>
</evidence>
<accession>A0ACB9DCF7</accession>
<evidence type="ECO:0000313" key="2">
    <source>
        <dbReference type="Proteomes" id="UP001056120"/>
    </source>
</evidence>
<dbReference type="EMBL" id="CM042036">
    <property type="protein sequence ID" value="KAI3744339.1"/>
    <property type="molecule type" value="Genomic_DNA"/>
</dbReference>
<comment type="caution">
    <text evidence="1">The sequence shown here is derived from an EMBL/GenBank/DDBJ whole genome shotgun (WGS) entry which is preliminary data.</text>
</comment>
<keyword evidence="2" id="KW-1185">Reference proteome</keyword>
<gene>
    <name evidence="1" type="ORF">L1987_57418</name>
</gene>
<proteinExistence type="predicted"/>
<name>A0ACB9DCF7_9ASTR</name>
<dbReference type="Proteomes" id="UP001056120">
    <property type="component" value="Linkage Group LG19"/>
</dbReference>